<keyword evidence="1" id="KW-0820">tRNA-binding</keyword>
<dbReference type="EMBL" id="JACWUN010000003">
    <property type="protein sequence ID" value="MBD1399738.1"/>
    <property type="molecule type" value="Genomic_DNA"/>
</dbReference>
<feature type="binding site" evidence="1">
    <location>
        <begin position="188"/>
        <end position="189"/>
    </location>
    <ligand>
        <name>ATP</name>
        <dbReference type="ChEBI" id="CHEBI:30616"/>
    </ligand>
</feature>
<protein>
    <recommendedName>
        <fullName evidence="1">tRNA(Met) cytidine acetate ligase</fullName>
        <ecNumber evidence="1">6.3.4.-</ecNumber>
    </recommendedName>
</protein>
<dbReference type="PANTHER" id="PTHR37825">
    <property type="entry name" value="TRNA(MET) CYTIDINE ACETATE LIGASE"/>
    <property type="match status" value="1"/>
</dbReference>
<organism evidence="2 3">
    <name type="scientific">Pelovirga terrestris</name>
    <dbReference type="NCBI Taxonomy" id="2771352"/>
    <lineage>
        <taxon>Bacteria</taxon>
        <taxon>Pseudomonadati</taxon>
        <taxon>Thermodesulfobacteriota</taxon>
        <taxon>Desulfuromonadia</taxon>
        <taxon>Geobacterales</taxon>
        <taxon>Geobacteraceae</taxon>
        <taxon>Pelovirga</taxon>
    </lineage>
</organism>
<keyword evidence="1" id="KW-0547">Nucleotide-binding</keyword>
<keyword evidence="1" id="KW-0694">RNA-binding</keyword>
<dbReference type="AlphaFoldDB" id="A0A8J6QWI8"/>
<feature type="binding site" evidence="1">
    <location>
        <position position="101"/>
    </location>
    <ligand>
        <name>ATP</name>
        <dbReference type="ChEBI" id="CHEBI:30616"/>
    </ligand>
</feature>
<comment type="caution">
    <text evidence="2">The sequence shown here is derived from an EMBL/GenBank/DDBJ whole genome shotgun (WGS) entry which is preliminary data.</text>
</comment>
<feature type="binding site" evidence="1">
    <location>
        <begin position="7"/>
        <end position="20"/>
    </location>
    <ligand>
        <name>ATP</name>
        <dbReference type="ChEBI" id="CHEBI:30616"/>
    </ligand>
</feature>
<dbReference type="Proteomes" id="UP000632828">
    <property type="component" value="Unassembled WGS sequence"/>
</dbReference>
<dbReference type="GO" id="GO:0006400">
    <property type="term" value="P:tRNA modification"/>
    <property type="evidence" value="ECO:0007669"/>
    <property type="project" value="UniProtKB-UniRule"/>
</dbReference>
<dbReference type="GO" id="GO:0016879">
    <property type="term" value="F:ligase activity, forming carbon-nitrogen bonds"/>
    <property type="evidence" value="ECO:0007669"/>
    <property type="project" value="UniProtKB-UniRule"/>
</dbReference>
<gene>
    <name evidence="1" type="primary">tmcAL</name>
    <name evidence="2" type="ORF">ICT70_03550</name>
</gene>
<keyword evidence="1" id="KW-0436">Ligase</keyword>
<feature type="binding site" evidence="1">
    <location>
        <position position="163"/>
    </location>
    <ligand>
        <name>ATP</name>
        <dbReference type="ChEBI" id="CHEBI:30616"/>
    </ligand>
</feature>
<comment type="similarity">
    <text evidence="1">Belongs to the TmcAL family.</text>
</comment>
<keyword evidence="1" id="KW-0963">Cytoplasm</keyword>
<reference evidence="2" key="1">
    <citation type="submission" date="2020-09" db="EMBL/GenBank/DDBJ databases">
        <title>Pelobacter alkaliphilus sp. nov., a novel anaerobic arsenate-reducing bacterium from terrestrial mud volcano.</title>
        <authorList>
            <person name="Khomyakova M.A."/>
            <person name="Merkel A.Y."/>
            <person name="Slobodkin A.I."/>
        </authorList>
    </citation>
    <scope>NUCLEOTIDE SEQUENCE</scope>
    <source>
        <strain evidence="2">M08fum</strain>
    </source>
</reference>
<comment type="subcellular location">
    <subcellularLocation>
        <location evidence="1">Cytoplasm</location>
    </subcellularLocation>
</comment>
<comment type="function">
    <text evidence="1">Catalyzes the formation of N(4)-acetylcytidine (ac(4)C) at the wobble position of elongator tRNA(Met), using acetate and ATP as substrates. First activates an acetate ion to form acetyladenylate (Ac-AMP) and then transfers the acetyl group to tRNA to form ac(4)C34.</text>
</comment>
<sequence>MRAVGLITEYNPFHNGHLYHLRRSLELADAEVAVAVMSGPFLQRGEPALIDKWARAEMALAAGVDVVVELPLPWACSSAPDFARGGIQALTALGVDACCFGSESGNLNVLQGCADLLADAHDIIEQRTSAALRRGVTFPQARAQALADLCPEADTQEMFVHPNNILGLAYLRALREVGSPVVPLTLTRIGAGYHDLDAKEGIASATGIRQCLLEGLDIDRLVPDPVAHLLRETFAEGMGLDEDVYFRMLSAQIVRQANDLTRYWWIEAGLEHRLIAAADQSAQLEELISNIKARHLTRTRVQRALVAVLLGIEAEVARQLLAASPAYLHLLAVSDQGERFLAERRTLRTIPLIQNFSRIQAILKRRYDAEPEVLQRAQNQLDLQVRASRIYSLLQKNFVGQRQRDYFESLRRGGKIGDTIPIIS</sequence>
<dbReference type="SUPFAM" id="SSF52374">
    <property type="entry name" value="Nucleotidylyl transferase"/>
    <property type="match status" value="1"/>
</dbReference>
<dbReference type="GO" id="GO:0005737">
    <property type="term" value="C:cytoplasm"/>
    <property type="evidence" value="ECO:0007669"/>
    <property type="project" value="UniProtKB-SubCell"/>
</dbReference>
<proteinExistence type="inferred from homology"/>
<keyword evidence="1" id="KW-0819">tRNA processing</keyword>
<keyword evidence="1" id="KW-0067">ATP-binding</keyword>
<dbReference type="EC" id="6.3.4.-" evidence="1"/>
<name>A0A8J6QWI8_9BACT</name>
<dbReference type="InterPro" id="IPR008513">
    <property type="entry name" value="tRNA(Met)_cyd_acetate_ligase"/>
</dbReference>
<dbReference type="GO" id="GO:0000049">
    <property type="term" value="F:tRNA binding"/>
    <property type="evidence" value="ECO:0007669"/>
    <property type="project" value="UniProtKB-KW"/>
</dbReference>
<evidence type="ECO:0000313" key="2">
    <source>
        <dbReference type="EMBL" id="MBD1399738.1"/>
    </source>
</evidence>
<evidence type="ECO:0000313" key="3">
    <source>
        <dbReference type="Proteomes" id="UP000632828"/>
    </source>
</evidence>
<dbReference type="RefSeq" id="WP_191154013.1">
    <property type="nucleotide sequence ID" value="NZ_JACWUN010000003.1"/>
</dbReference>
<dbReference type="GO" id="GO:0005524">
    <property type="term" value="F:ATP binding"/>
    <property type="evidence" value="ECO:0007669"/>
    <property type="project" value="UniProtKB-KW"/>
</dbReference>
<dbReference type="Gene3D" id="3.40.50.620">
    <property type="entry name" value="HUPs"/>
    <property type="match status" value="1"/>
</dbReference>
<dbReference type="Pfam" id="PF05636">
    <property type="entry name" value="HIGH_NTase1"/>
    <property type="match status" value="1"/>
</dbReference>
<dbReference type="InterPro" id="IPR014729">
    <property type="entry name" value="Rossmann-like_a/b/a_fold"/>
</dbReference>
<keyword evidence="3" id="KW-1185">Reference proteome</keyword>
<dbReference type="HAMAP" id="MF_01539">
    <property type="entry name" value="TmcAL"/>
    <property type="match status" value="1"/>
</dbReference>
<accession>A0A8J6QWI8</accession>
<dbReference type="PANTHER" id="PTHR37825:SF1">
    <property type="entry name" value="TRNA(MET) CYTIDINE ACETATE LIGASE"/>
    <property type="match status" value="1"/>
</dbReference>
<comment type="catalytic activity">
    <reaction evidence="1">
        <text>cytidine(34) in elongator tRNA(Met) + acetate + ATP = N(4)-acetylcytidine(34) in elongator tRNA(Met) + AMP + diphosphate</text>
        <dbReference type="Rhea" id="RHEA:58144"/>
        <dbReference type="Rhea" id="RHEA-COMP:10693"/>
        <dbReference type="Rhea" id="RHEA-COMP:10694"/>
        <dbReference type="ChEBI" id="CHEBI:30089"/>
        <dbReference type="ChEBI" id="CHEBI:30616"/>
        <dbReference type="ChEBI" id="CHEBI:33019"/>
        <dbReference type="ChEBI" id="CHEBI:74900"/>
        <dbReference type="ChEBI" id="CHEBI:82748"/>
        <dbReference type="ChEBI" id="CHEBI:456215"/>
    </reaction>
</comment>
<evidence type="ECO:0000256" key="1">
    <source>
        <dbReference type="HAMAP-Rule" id="MF_01539"/>
    </source>
</evidence>